<feature type="domain" description="MannoseP isomerase/GMP-like beta-helix" evidence="11">
    <location>
        <begin position="305"/>
        <end position="358"/>
    </location>
</feature>
<organism evidence="12 13">
    <name type="scientific">Delftia acidovorans</name>
    <name type="common">Pseudomonas acidovorans</name>
    <name type="synonym">Comamonas acidovorans</name>
    <dbReference type="NCBI Taxonomy" id="80866"/>
    <lineage>
        <taxon>Bacteria</taxon>
        <taxon>Pseudomonadati</taxon>
        <taxon>Pseudomonadota</taxon>
        <taxon>Betaproteobacteria</taxon>
        <taxon>Burkholderiales</taxon>
        <taxon>Comamonadaceae</taxon>
        <taxon>Delftia</taxon>
    </lineage>
</organism>
<feature type="domain" description="Mannose-6-phosphate isomerase type II C-terminal" evidence="10">
    <location>
        <begin position="362"/>
        <end position="476"/>
    </location>
</feature>
<evidence type="ECO:0000256" key="8">
    <source>
        <dbReference type="RuleBase" id="RU004190"/>
    </source>
</evidence>
<dbReference type="GO" id="GO:0016853">
    <property type="term" value="F:isomerase activity"/>
    <property type="evidence" value="ECO:0007669"/>
    <property type="project" value="UniProtKB-KW"/>
</dbReference>
<evidence type="ECO:0000256" key="5">
    <source>
        <dbReference type="ARBA" id="ARBA00022741"/>
    </source>
</evidence>
<gene>
    <name evidence="12" type="ORF">SGN30_19030</name>
</gene>
<evidence type="ECO:0000259" key="9">
    <source>
        <dbReference type="Pfam" id="PF00483"/>
    </source>
</evidence>
<dbReference type="InterPro" id="IPR054566">
    <property type="entry name" value="ManC/GMP-like_b-helix"/>
</dbReference>
<dbReference type="InterPro" id="IPR011051">
    <property type="entry name" value="RmlC_Cupin_sf"/>
</dbReference>
<dbReference type="Gene3D" id="2.60.120.10">
    <property type="entry name" value="Jelly Rolls"/>
    <property type="match status" value="1"/>
</dbReference>
<dbReference type="FunFam" id="3.90.550.10:FF:000046">
    <property type="entry name" value="Mannose-1-phosphate guanylyltransferase (GDP)"/>
    <property type="match status" value="1"/>
</dbReference>
<evidence type="ECO:0000313" key="12">
    <source>
        <dbReference type="EMBL" id="MDX4955514.1"/>
    </source>
</evidence>
<proteinExistence type="inferred from homology"/>
<dbReference type="GO" id="GO:0000271">
    <property type="term" value="P:polysaccharide biosynthetic process"/>
    <property type="evidence" value="ECO:0007669"/>
    <property type="project" value="InterPro"/>
</dbReference>
<evidence type="ECO:0000259" key="10">
    <source>
        <dbReference type="Pfam" id="PF01050"/>
    </source>
</evidence>
<evidence type="ECO:0000313" key="13">
    <source>
        <dbReference type="Proteomes" id="UP001287445"/>
    </source>
</evidence>
<keyword evidence="5" id="KW-0547">Nucleotide-binding</keyword>
<dbReference type="EMBL" id="JAWWMZ010000007">
    <property type="protein sequence ID" value="MDX4955514.1"/>
    <property type="molecule type" value="Genomic_DNA"/>
</dbReference>
<dbReference type="InterPro" id="IPR049577">
    <property type="entry name" value="GMPP_N"/>
</dbReference>
<dbReference type="SUPFAM" id="SSF53448">
    <property type="entry name" value="Nucleotide-diphospho-sugar transferases"/>
    <property type="match status" value="1"/>
</dbReference>
<accession>A0AAJ2V885</accession>
<protein>
    <recommendedName>
        <fullName evidence="2">mannose-1-phosphate guanylyltransferase</fullName>
        <ecNumber evidence="2">2.7.7.13</ecNumber>
    </recommendedName>
</protein>
<comment type="catalytic activity">
    <reaction evidence="7">
        <text>alpha-D-mannose 1-phosphate + GTP + H(+) = GDP-alpha-D-mannose + diphosphate</text>
        <dbReference type="Rhea" id="RHEA:15229"/>
        <dbReference type="ChEBI" id="CHEBI:15378"/>
        <dbReference type="ChEBI" id="CHEBI:33019"/>
        <dbReference type="ChEBI" id="CHEBI:37565"/>
        <dbReference type="ChEBI" id="CHEBI:57527"/>
        <dbReference type="ChEBI" id="CHEBI:58409"/>
        <dbReference type="EC" id="2.7.7.13"/>
    </reaction>
</comment>
<evidence type="ECO:0000256" key="6">
    <source>
        <dbReference type="ARBA" id="ARBA00023134"/>
    </source>
</evidence>
<evidence type="ECO:0000256" key="2">
    <source>
        <dbReference type="ARBA" id="ARBA00012387"/>
    </source>
</evidence>
<dbReference type="PANTHER" id="PTHR46390:SF1">
    <property type="entry name" value="MANNOSE-1-PHOSPHATE GUANYLYLTRANSFERASE"/>
    <property type="match status" value="1"/>
</dbReference>
<evidence type="ECO:0000256" key="3">
    <source>
        <dbReference type="ARBA" id="ARBA00022679"/>
    </source>
</evidence>
<dbReference type="NCBIfam" id="TIGR01479">
    <property type="entry name" value="GMP_PMI"/>
    <property type="match status" value="1"/>
</dbReference>
<dbReference type="Pfam" id="PF01050">
    <property type="entry name" value="MannoseP_isomer"/>
    <property type="match status" value="1"/>
</dbReference>
<evidence type="ECO:0000256" key="4">
    <source>
        <dbReference type="ARBA" id="ARBA00022695"/>
    </source>
</evidence>
<dbReference type="GO" id="GO:0005525">
    <property type="term" value="F:GTP binding"/>
    <property type="evidence" value="ECO:0007669"/>
    <property type="project" value="UniProtKB-KW"/>
</dbReference>
<dbReference type="SUPFAM" id="SSF51182">
    <property type="entry name" value="RmlC-like cupins"/>
    <property type="match status" value="1"/>
</dbReference>
<keyword evidence="6" id="KW-0342">GTP-binding</keyword>
<dbReference type="EC" id="2.7.7.13" evidence="2"/>
<dbReference type="Pfam" id="PF00483">
    <property type="entry name" value="NTP_transferase"/>
    <property type="match status" value="1"/>
</dbReference>
<evidence type="ECO:0000256" key="1">
    <source>
        <dbReference type="ARBA" id="ARBA00006115"/>
    </source>
</evidence>
<dbReference type="CDD" id="cd02509">
    <property type="entry name" value="GDP-M1P_Guanylyltransferase"/>
    <property type="match status" value="1"/>
</dbReference>
<reference evidence="12" key="1">
    <citation type="submission" date="2023-11" db="EMBL/GenBank/DDBJ databases">
        <title>Identification and selenium tolerance of Delftia acidovorans R3-25.</title>
        <authorList>
            <person name="Zhang S."/>
            <person name="Liu Y."/>
            <person name="Guo Y."/>
        </authorList>
    </citation>
    <scope>NUCLEOTIDE SEQUENCE</scope>
    <source>
        <strain evidence="12">R3-25</strain>
    </source>
</reference>
<keyword evidence="4 12" id="KW-0548">Nucleotidyltransferase</keyword>
<dbReference type="InterPro" id="IPR001538">
    <property type="entry name" value="Man6P_isomerase-2_C"/>
</dbReference>
<dbReference type="Proteomes" id="UP001287445">
    <property type="component" value="Unassembled WGS sequence"/>
</dbReference>
<comment type="caution">
    <text evidence="12">The sequence shown here is derived from an EMBL/GenBank/DDBJ whole genome shotgun (WGS) entry which is preliminary data.</text>
</comment>
<keyword evidence="3 12" id="KW-0808">Transferase</keyword>
<dbReference type="Pfam" id="PF22640">
    <property type="entry name" value="ManC_GMP_beta-helix"/>
    <property type="match status" value="1"/>
</dbReference>
<dbReference type="GO" id="GO:0009298">
    <property type="term" value="P:GDP-mannose biosynthetic process"/>
    <property type="evidence" value="ECO:0007669"/>
    <property type="project" value="TreeGrafter"/>
</dbReference>
<dbReference type="InterPro" id="IPR006375">
    <property type="entry name" value="Man1P_GuaTrfase/Man6P_Isoase"/>
</dbReference>
<sequence>MTSPLLPVILCGGSGTRLWPLSRETYPKQFLALSGDGVSMLQDTAKRLDGVASHIPKAPPIVICNGEHRFLAAQQLHEAGIEGARLVLEPVGRNTAPALTLAALVAEPHAVMLAMPADHVMNNLTQLHEAVQTAWQLAKDGAMVTFGIVANRPETGYGYIQKAQAIEGHAAFAIKSFAEKPSLEVAQTYLESGNYLWNSGLFMVRADQWLKAMAALQPQMLQACQAAIEKSSQDLDFIRPHSEIFASCPADSIDYAVMEHLPSNQDLGIPARVVPLDAGWSDLGAWDALWDVLPRDAQGNAHAGQTLAIDTKNSLLFSETCLVATVGVDNIVVVETADAILVADKRRTQDVKKIVAELKAQKRKLASSHRKVHRPWGWYDSIDSGERFQVKRIVVNPGAQLSLQMHHHRAEHWVVVKGTAEVTNGDKTFLLAENESTFIPLGHTHRLANPGKVPLEIIEVQSGSYLGEDDIVRFEDTYGRVATALESN</sequence>
<evidence type="ECO:0000256" key="7">
    <source>
        <dbReference type="ARBA" id="ARBA00047343"/>
    </source>
</evidence>
<feature type="domain" description="Nucleotidyl transferase" evidence="9">
    <location>
        <begin position="7"/>
        <end position="297"/>
    </location>
</feature>
<keyword evidence="12" id="KW-0413">Isomerase</keyword>
<dbReference type="InterPro" id="IPR005835">
    <property type="entry name" value="NTP_transferase_dom"/>
</dbReference>
<dbReference type="InterPro" id="IPR029044">
    <property type="entry name" value="Nucleotide-diphossugar_trans"/>
</dbReference>
<name>A0AAJ2V885_DELAC</name>
<evidence type="ECO:0000259" key="11">
    <source>
        <dbReference type="Pfam" id="PF22640"/>
    </source>
</evidence>
<dbReference type="InterPro" id="IPR051161">
    <property type="entry name" value="Mannose-6P_isomerase_type2"/>
</dbReference>
<dbReference type="Gene3D" id="3.90.550.10">
    <property type="entry name" value="Spore Coat Polysaccharide Biosynthesis Protein SpsA, Chain A"/>
    <property type="match status" value="1"/>
</dbReference>
<dbReference type="RefSeq" id="WP_063328298.1">
    <property type="nucleotide sequence ID" value="NZ_JAWWMZ010000007.1"/>
</dbReference>
<dbReference type="AlphaFoldDB" id="A0AAJ2V885"/>
<dbReference type="CDD" id="cd02213">
    <property type="entry name" value="cupin_PMI_typeII_C"/>
    <property type="match status" value="1"/>
</dbReference>
<dbReference type="InterPro" id="IPR014710">
    <property type="entry name" value="RmlC-like_jellyroll"/>
</dbReference>
<dbReference type="GO" id="GO:0004475">
    <property type="term" value="F:mannose-1-phosphate guanylyltransferase (GTP) activity"/>
    <property type="evidence" value="ECO:0007669"/>
    <property type="project" value="UniProtKB-EC"/>
</dbReference>
<comment type="similarity">
    <text evidence="1 8">Belongs to the mannose-6-phosphate isomerase type 2 family.</text>
</comment>
<dbReference type="FunFam" id="2.60.120.10:FF:000032">
    <property type="entry name" value="Mannose-1-phosphate guanylyltransferase/mannose-6-phosphate isomerase"/>
    <property type="match status" value="1"/>
</dbReference>
<dbReference type="PANTHER" id="PTHR46390">
    <property type="entry name" value="MANNOSE-1-PHOSPHATE GUANYLYLTRANSFERASE"/>
    <property type="match status" value="1"/>
</dbReference>